<dbReference type="Proteomes" id="UP000499080">
    <property type="component" value="Unassembled WGS sequence"/>
</dbReference>
<gene>
    <name evidence="1" type="ORF">AVEN_163947_1</name>
</gene>
<reference evidence="1 2" key="1">
    <citation type="journal article" date="2019" name="Sci. Rep.">
        <title>Orb-weaving spider Araneus ventricosus genome elucidates the spidroin gene catalogue.</title>
        <authorList>
            <person name="Kono N."/>
            <person name="Nakamura H."/>
            <person name="Ohtoshi R."/>
            <person name="Moran D.A.P."/>
            <person name="Shinohara A."/>
            <person name="Yoshida Y."/>
            <person name="Fujiwara M."/>
            <person name="Mori M."/>
            <person name="Tomita M."/>
            <person name="Arakawa K."/>
        </authorList>
    </citation>
    <scope>NUCLEOTIDE SEQUENCE [LARGE SCALE GENOMIC DNA]</scope>
</reference>
<keyword evidence="2" id="KW-1185">Reference proteome</keyword>
<evidence type="ECO:0000313" key="2">
    <source>
        <dbReference type="Proteomes" id="UP000499080"/>
    </source>
</evidence>
<protein>
    <recommendedName>
        <fullName evidence="3">HTH psq-type domain-containing protein</fullName>
    </recommendedName>
</protein>
<evidence type="ECO:0000313" key="1">
    <source>
        <dbReference type="EMBL" id="GBM58184.1"/>
    </source>
</evidence>
<sequence>MTSNQKITPEPRVVVESLHAGVKKGRNECEERLSTQRREFSRKRHVTREESCSALIAIEVGDTFGSNYSYCKQWRHAHILSLSPPFPSYRKFHSIVPLFRKFYSSPRPSAFCLSIGYFLSDSEALALAKCGTLIYAMESTKRKRVLLTAEQKSQIVSRIEAGETCSRPHCRKNLVLEYQQSGI</sequence>
<dbReference type="AlphaFoldDB" id="A0A4Y2H1H6"/>
<accession>A0A4Y2H1H6</accession>
<proteinExistence type="predicted"/>
<name>A0A4Y2H1H6_ARAVE</name>
<evidence type="ECO:0008006" key="3">
    <source>
        <dbReference type="Google" id="ProtNLM"/>
    </source>
</evidence>
<comment type="caution">
    <text evidence="1">The sequence shown here is derived from an EMBL/GenBank/DDBJ whole genome shotgun (WGS) entry which is preliminary data.</text>
</comment>
<dbReference type="EMBL" id="BGPR01001624">
    <property type="protein sequence ID" value="GBM58184.1"/>
    <property type="molecule type" value="Genomic_DNA"/>
</dbReference>
<organism evidence="1 2">
    <name type="scientific">Araneus ventricosus</name>
    <name type="common">Orbweaver spider</name>
    <name type="synonym">Epeira ventricosa</name>
    <dbReference type="NCBI Taxonomy" id="182803"/>
    <lineage>
        <taxon>Eukaryota</taxon>
        <taxon>Metazoa</taxon>
        <taxon>Ecdysozoa</taxon>
        <taxon>Arthropoda</taxon>
        <taxon>Chelicerata</taxon>
        <taxon>Arachnida</taxon>
        <taxon>Araneae</taxon>
        <taxon>Araneomorphae</taxon>
        <taxon>Entelegynae</taxon>
        <taxon>Araneoidea</taxon>
        <taxon>Araneidae</taxon>
        <taxon>Araneus</taxon>
    </lineage>
</organism>